<dbReference type="KEGG" id="rpy:Y013_04890"/>
<dbReference type="HOGENOM" id="CLU_1785400_0_0_11"/>
<proteinExistence type="predicted"/>
<name>V9XNS0_9NOCA</name>
<evidence type="ECO:0000313" key="1">
    <source>
        <dbReference type="EMBL" id="AHD23635.1"/>
    </source>
</evidence>
<accession>V9XNS0</accession>
<evidence type="ECO:0000313" key="2">
    <source>
        <dbReference type="Proteomes" id="UP000018781"/>
    </source>
</evidence>
<organism evidence="1 2">
    <name type="scientific">Rhodococcus pyridinivorans SB3094</name>
    <dbReference type="NCBI Taxonomy" id="1435356"/>
    <lineage>
        <taxon>Bacteria</taxon>
        <taxon>Bacillati</taxon>
        <taxon>Actinomycetota</taxon>
        <taxon>Actinomycetes</taxon>
        <taxon>Mycobacteriales</taxon>
        <taxon>Nocardiaceae</taxon>
        <taxon>Rhodococcus</taxon>
    </lineage>
</organism>
<dbReference type="Proteomes" id="UP000018781">
    <property type="component" value="Chromosome"/>
</dbReference>
<protein>
    <submittedName>
        <fullName evidence="1">Uncharacterized protein</fullName>
    </submittedName>
</protein>
<sequence length="145" mass="15661">MIRRDGRHSSMPAAYKQLRKAWSTGVANARDVGARTIDDLRAEAVERAYLWSDRLVDGTDGLSAVETAVMSYVVEEAERRQMLRVTCPGRAVAERAQVPHRTAARTLKSLSDRGLLVRCSAGRRGADGSGKAATYALSDPLSGGT</sequence>
<reference evidence="1 2" key="1">
    <citation type="journal article" date="2014" name="Genome Announc.">
        <title>Complete Genome of Rhodococcus pyridinivorans SB3094, a Methyl-Ethyl-Ketone-Degrading Bacterium Used for Bioaugmentation.</title>
        <authorList>
            <person name="Dueholm M.S."/>
            <person name="Albertsen M."/>
            <person name="D'Imperio S."/>
            <person name="Tale V.P."/>
            <person name="Lewis D."/>
            <person name="Nielsen P.H."/>
            <person name="Nielsen J.L."/>
        </authorList>
    </citation>
    <scope>NUCLEOTIDE SEQUENCE [LARGE SCALE GENOMIC DNA]</scope>
    <source>
        <strain evidence="1 2">SB3094</strain>
    </source>
</reference>
<dbReference type="EMBL" id="CP006996">
    <property type="protein sequence ID" value="AHD23635.1"/>
    <property type="molecule type" value="Genomic_DNA"/>
</dbReference>
<gene>
    <name evidence="1" type="ORF">Y013_04890</name>
</gene>
<dbReference type="AlphaFoldDB" id="V9XNS0"/>